<feature type="coiled-coil region" evidence="4">
    <location>
        <begin position="384"/>
        <end position="464"/>
    </location>
</feature>
<dbReference type="GO" id="GO:0031267">
    <property type="term" value="F:small GTPase binding"/>
    <property type="evidence" value="ECO:0007669"/>
    <property type="project" value="TreeGrafter"/>
</dbReference>
<evidence type="ECO:0000313" key="7">
    <source>
        <dbReference type="Proteomes" id="UP000298416"/>
    </source>
</evidence>
<reference evidence="6" key="2">
    <citation type="submission" date="2020-08" db="EMBL/GenBank/DDBJ databases">
        <title>Plant Genome Project.</title>
        <authorList>
            <person name="Zhang R.-G."/>
        </authorList>
    </citation>
    <scope>NUCLEOTIDE SEQUENCE</scope>
    <source>
        <strain evidence="6">Huo1</strain>
        <tissue evidence="6">Leaf</tissue>
    </source>
</reference>
<dbReference type="EMBL" id="PNBA02000002">
    <property type="protein sequence ID" value="KAG6434297.1"/>
    <property type="molecule type" value="Genomic_DNA"/>
</dbReference>
<dbReference type="GO" id="GO:0007030">
    <property type="term" value="P:Golgi organization"/>
    <property type="evidence" value="ECO:0007669"/>
    <property type="project" value="TreeGrafter"/>
</dbReference>
<evidence type="ECO:0000256" key="2">
    <source>
        <dbReference type="ARBA" id="ARBA00023034"/>
    </source>
</evidence>
<reference evidence="6" key="1">
    <citation type="submission" date="2018-01" db="EMBL/GenBank/DDBJ databases">
        <authorList>
            <person name="Mao J.F."/>
        </authorList>
    </citation>
    <scope>NUCLEOTIDE SEQUENCE</scope>
    <source>
        <strain evidence="6">Huo1</strain>
        <tissue evidence="6">Leaf</tissue>
    </source>
</reference>
<protein>
    <submittedName>
        <fullName evidence="6">Uncharacterized protein</fullName>
    </submittedName>
</protein>
<evidence type="ECO:0000256" key="1">
    <source>
        <dbReference type="ARBA" id="ARBA00004555"/>
    </source>
</evidence>
<keyword evidence="2" id="KW-0333">Golgi apparatus</keyword>
<dbReference type="GO" id="GO:0005794">
    <property type="term" value="C:Golgi apparatus"/>
    <property type="evidence" value="ECO:0007669"/>
    <property type="project" value="UniProtKB-SubCell"/>
</dbReference>
<keyword evidence="7" id="KW-1185">Reference proteome</keyword>
<sequence length="785" mass="88839">MPMWSSVANLKESLSKIALDVHDDDDDEELSMYTPPRADHSDKASSGSERRVSHISSAPTHSPIVNGFDSPSNHEIELYKTKIKKLQESESEIKALSVNYAALLKEKEDQILRLAEENGSLKQNLLSTNGTPRTVLKGNGDISPNRFGKAATKSRGNGIVAKHDGLNNGTTSSNSRELSDAMEDKIRSLTAMQATHESQMKQMMMELNKERGKLASVQLRLQGTDLLLEDLVLEQCTIEYLIELFILFLEEQKLNGSFQQDLSSLKDEKDKVSVYSYPFCYCGAAGHRMSREINRTQDELNQKISEIGRLQMDLQRREPNNSVEKLKNIIASLEEDNRNIKKEKAECEAALNAIRSSPVREEKPDGLHLSNKHSNSMNEGLLENEKMQKYLHKLENDLKEARMQKDKALHELTRLKQHLLEKESEESEKMDEDSKIIEELRGINEKQRLQISRLENALKQAISRQEVKLSNNSELIKAKEVIDDLNRKLTNCYNTIDAKNVEVLNLQTALGQYYAEIEAKERLGEELSVTKEESARLIMQLKEANQLAEASKREGEELLGKLSQADIVIAEGKNRVRKLEEDNEKLRRALEQSMTRLNRMSVDSDFLVDRRIVIKLLVTYFQRNHSKEVLDLMCRMLGFSDEEKQRIGVAQQRPGKSVVRGVFGLPGRLVGGILGGGAPEPHSAMTSDNQFFCKILLEKSLFQSFADLWVDFLLTETEREKRESANNSNQDQNSTGTTPPYPNPNQVPTLSHSNLGRELSDSEFSTVPLTSSENSLQGSRLPPRY</sequence>
<name>A0A8X9A941_SALSN</name>
<dbReference type="AlphaFoldDB" id="A0A8X9A941"/>
<proteinExistence type="predicted"/>
<feature type="coiled-coil region" evidence="4">
    <location>
        <begin position="534"/>
        <end position="603"/>
    </location>
</feature>
<feature type="compositionally biased region" description="Polar residues" evidence="5">
    <location>
        <begin position="762"/>
        <end position="778"/>
    </location>
</feature>
<feature type="compositionally biased region" description="Polar residues" evidence="5">
    <location>
        <begin position="725"/>
        <end position="738"/>
    </location>
</feature>
<keyword evidence="3 4" id="KW-0175">Coiled coil</keyword>
<dbReference type="Proteomes" id="UP000298416">
    <property type="component" value="Unassembled WGS sequence"/>
</dbReference>
<evidence type="ECO:0000256" key="5">
    <source>
        <dbReference type="SAM" id="MobiDB-lite"/>
    </source>
</evidence>
<comment type="subcellular location">
    <subcellularLocation>
        <location evidence="1">Golgi apparatus</location>
    </subcellularLocation>
</comment>
<dbReference type="PANTHER" id="PTHR18921:SF2">
    <property type="entry name" value="THYROID RECEPTOR-INTERACTING PROTEIN 11"/>
    <property type="match status" value="1"/>
</dbReference>
<gene>
    <name evidence="6" type="ORF">SASPL_105922</name>
</gene>
<feature type="coiled-coil region" evidence="4">
    <location>
        <begin position="86"/>
        <end position="124"/>
    </location>
</feature>
<evidence type="ECO:0000256" key="4">
    <source>
        <dbReference type="SAM" id="Coils"/>
    </source>
</evidence>
<feature type="region of interest" description="Disordered" evidence="5">
    <location>
        <begin position="21"/>
        <end position="69"/>
    </location>
</feature>
<dbReference type="GO" id="GO:0006888">
    <property type="term" value="P:endoplasmic reticulum to Golgi vesicle-mediated transport"/>
    <property type="evidence" value="ECO:0007669"/>
    <property type="project" value="TreeGrafter"/>
</dbReference>
<evidence type="ECO:0000313" key="6">
    <source>
        <dbReference type="EMBL" id="KAG6434297.1"/>
    </source>
</evidence>
<comment type="caution">
    <text evidence="6">The sequence shown here is derived from an EMBL/GenBank/DDBJ whole genome shotgun (WGS) entry which is preliminary data.</text>
</comment>
<feature type="region of interest" description="Disordered" evidence="5">
    <location>
        <begin position="124"/>
        <end position="148"/>
    </location>
</feature>
<organism evidence="6">
    <name type="scientific">Salvia splendens</name>
    <name type="common">Scarlet sage</name>
    <dbReference type="NCBI Taxonomy" id="180675"/>
    <lineage>
        <taxon>Eukaryota</taxon>
        <taxon>Viridiplantae</taxon>
        <taxon>Streptophyta</taxon>
        <taxon>Embryophyta</taxon>
        <taxon>Tracheophyta</taxon>
        <taxon>Spermatophyta</taxon>
        <taxon>Magnoliopsida</taxon>
        <taxon>eudicotyledons</taxon>
        <taxon>Gunneridae</taxon>
        <taxon>Pentapetalae</taxon>
        <taxon>asterids</taxon>
        <taxon>lamiids</taxon>
        <taxon>Lamiales</taxon>
        <taxon>Lamiaceae</taxon>
        <taxon>Nepetoideae</taxon>
        <taxon>Mentheae</taxon>
        <taxon>Salviinae</taxon>
        <taxon>Salvia</taxon>
        <taxon>Salvia subgen. Calosphace</taxon>
        <taxon>core Calosphace</taxon>
    </lineage>
</organism>
<feature type="compositionally biased region" description="Basic and acidic residues" evidence="5">
    <location>
        <begin position="37"/>
        <end position="52"/>
    </location>
</feature>
<evidence type="ECO:0000256" key="3">
    <source>
        <dbReference type="ARBA" id="ARBA00023054"/>
    </source>
</evidence>
<feature type="region of interest" description="Disordered" evidence="5">
    <location>
        <begin position="721"/>
        <end position="785"/>
    </location>
</feature>
<feature type="compositionally biased region" description="Polar residues" evidence="5">
    <location>
        <begin position="167"/>
        <end position="176"/>
    </location>
</feature>
<dbReference type="PANTHER" id="PTHR18921">
    <property type="entry name" value="MYOSIN HEAVY CHAIN - RELATED"/>
    <property type="match status" value="1"/>
</dbReference>
<feature type="region of interest" description="Disordered" evidence="5">
    <location>
        <begin position="159"/>
        <end position="178"/>
    </location>
</feature>
<feature type="coiled-coil region" evidence="4">
    <location>
        <begin position="293"/>
        <end position="353"/>
    </location>
</feature>
<accession>A0A8X9A941</accession>